<dbReference type="Pfam" id="PF12251">
    <property type="entry name" value="SNAPC3"/>
    <property type="match status" value="1"/>
</dbReference>
<evidence type="ECO:0000256" key="5">
    <source>
        <dbReference type="ARBA" id="ARBA00023163"/>
    </source>
</evidence>
<protein>
    <submittedName>
        <fullName evidence="8">snRNA-activating protein of 50kDa MW C terminal-domain-containing protein</fullName>
    </submittedName>
</protein>
<proteinExistence type="inferred from homology"/>
<dbReference type="Proteomes" id="UP000813824">
    <property type="component" value="Unassembled WGS sequence"/>
</dbReference>
<comment type="caution">
    <text evidence="8">The sequence shown here is derived from an EMBL/GenBank/DDBJ whole genome shotgun (WGS) entry which is preliminary data.</text>
</comment>
<dbReference type="GO" id="GO:0001046">
    <property type="term" value="F:core promoter sequence-specific DNA binding"/>
    <property type="evidence" value="ECO:0007669"/>
    <property type="project" value="TreeGrafter"/>
</dbReference>
<dbReference type="GO" id="GO:0001006">
    <property type="term" value="F:RNA polymerase III type 3 promoter sequence-specific DNA binding"/>
    <property type="evidence" value="ECO:0007669"/>
    <property type="project" value="TreeGrafter"/>
</dbReference>
<dbReference type="PANTHER" id="PTHR13421:SF16">
    <property type="entry name" value="SNRNA-ACTIVATING PROTEIN COMPLEX SUBUNIT 3"/>
    <property type="match status" value="1"/>
</dbReference>
<keyword evidence="4" id="KW-0238">DNA-binding</keyword>
<evidence type="ECO:0000256" key="6">
    <source>
        <dbReference type="ARBA" id="ARBA00023242"/>
    </source>
</evidence>
<keyword evidence="6" id="KW-0539">Nucleus</keyword>
<dbReference type="GO" id="GO:0003681">
    <property type="term" value="F:bent DNA binding"/>
    <property type="evidence" value="ECO:0007669"/>
    <property type="project" value="TreeGrafter"/>
</dbReference>
<organism evidence="8 9">
    <name type="scientific">Cristinia sonorae</name>
    <dbReference type="NCBI Taxonomy" id="1940300"/>
    <lineage>
        <taxon>Eukaryota</taxon>
        <taxon>Fungi</taxon>
        <taxon>Dikarya</taxon>
        <taxon>Basidiomycota</taxon>
        <taxon>Agaricomycotina</taxon>
        <taxon>Agaricomycetes</taxon>
        <taxon>Agaricomycetidae</taxon>
        <taxon>Agaricales</taxon>
        <taxon>Pleurotineae</taxon>
        <taxon>Stephanosporaceae</taxon>
        <taxon>Cristinia</taxon>
    </lineage>
</organism>
<keyword evidence="9" id="KW-1185">Reference proteome</keyword>
<dbReference type="GO" id="GO:0042796">
    <property type="term" value="P:snRNA transcription by RNA polymerase III"/>
    <property type="evidence" value="ECO:0007669"/>
    <property type="project" value="TreeGrafter"/>
</dbReference>
<keyword evidence="5" id="KW-0804">Transcription</keyword>
<dbReference type="EMBL" id="JAEVFJ010000001">
    <property type="protein sequence ID" value="KAH8107905.1"/>
    <property type="molecule type" value="Genomic_DNA"/>
</dbReference>
<dbReference type="GO" id="GO:0019185">
    <property type="term" value="C:snRNA-activating protein complex"/>
    <property type="evidence" value="ECO:0007669"/>
    <property type="project" value="TreeGrafter"/>
</dbReference>
<dbReference type="PANTHER" id="PTHR13421">
    <property type="entry name" value="SNRNA-ACTIVATING PROTEIN COMPLEX SUBUNIT 3"/>
    <property type="match status" value="1"/>
</dbReference>
<dbReference type="AlphaFoldDB" id="A0A8K0UYC3"/>
<comment type="similarity">
    <text evidence="2">Belongs to the SNAPC3/SRD2 family.</text>
</comment>
<evidence type="ECO:0000256" key="1">
    <source>
        <dbReference type="ARBA" id="ARBA00004123"/>
    </source>
</evidence>
<evidence type="ECO:0000256" key="7">
    <source>
        <dbReference type="SAM" id="MobiDB-lite"/>
    </source>
</evidence>
<evidence type="ECO:0000313" key="9">
    <source>
        <dbReference type="Proteomes" id="UP000813824"/>
    </source>
</evidence>
<evidence type="ECO:0000313" key="8">
    <source>
        <dbReference type="EMBL" id="KAH8107905.1"/>
    </source>
</evidence>
<evidence type="ECO:0000256" key="3">
    <source>
        <dbReference type="ARBA" id="ARBA00023015"/>
    </source>
</evidence>
<dbReference type="GO" id="GO:0042795">
    <property type="term" value="P:snRNA transcription by RNA polymerase II"/>
    <property type="evidence" value="ECO:0007669"/>
    <property type="project" value="TreeGrafter"/>
</dbReference>
<dbReference type="OrthoDB" id="3437960at2759"/>
<feature type="region of interest" description="Disordered" evidence="7">
    <location>
        <begin position="101"/>
        <end position="124"/>
    </location>
</feature>
<keyword evidence="3" id="KW-0805">Transcription regulation</keyword>
<sequence>MSQADSLFGPPSKPINVGQFSQIARQAGVDLWVTNSHFIPENSRNVWLTLPSSQKEAIEAECSIDDLRTTLDDVVSDPRLMAHVSKAHESGVYAIHETAVTSNRRKRKRNAAPDASEEHPSVHSIKTHMDAIKLKSWTLDINAALFIRPPKQSDHNTLVKAKAFALPEPNTSSQQTIVFATVYTPLSWGHKLSARSSQHALLSSHTLGDLYDIIPCISHEIPQNSLNEHGQSVWNNTARQDSGAVICVEGLLFGDGQSEKDYAERYLEYANALPEKKRPSLSKATAMHDTPLSSLTLSLHTPYWLLHAGDCTHYIVFEQMRLFHPSDPSPASFPLTIQITPPLLDLCRACNKVPAVLSVVGDIRLGESPFVICRPCWEWMGTPGGEEESLLKVTYLPRYEFGWNS</sequence>
<name>A0A8K0UYC3_9AGAR</name>
<accession>A0A8K0UYC3</accession>
<evidence type="ECO:0000256" key="2">
    <source>
        <dbReference type="ARBA" id="ARBA00010410"/>
    </source>
</evidence>
<evidence type="ECO:0000256" key="4">
    <source>
        <dbReference type="ARBA" id="ARBA00023125"/>
    </source>
</evidence>
<reference evidence="8" key="1">
    <citation type="journal article" date="2021" name="New Phytol.">
        <title>Evolutionary innovations through gain and loss of genes in the ectomycorrhizal Boletales.</title>
        <authorList>
            <person name="Wu G."/>
            <person name="Miyauchi S."/>
            <person name="Morin E."/>
            <person name="Kuo A."/>
            <person name="Drula E."/>
            <person name="Varga T."/>
            <person name="Kohler A."/>
            <person name="Feng B."/>
            <person name="Cao Y."/>
            <person name="Lipzen A."/>
            <person name="Daum C."/>
            <person name="Hundley H."/>
            <person name="Pangilinan J."/>
            <person name="Johnson J."/>
            <person name="Barry K."/>
            <person name="LaButti K."/>
            <person name="Ng V."/>
            <person name="Ahrendt S."/>
            <person name="Min B."/>
            <person name="Choi I.G."/>
            <person name="Park H."/>
            <person name="Plett J.M."/>
            <person name="Magnuson J."/>
            <person name="Spatafora J.W."/>
            <person name="Nagy L.G."/>
            <person name="Henrissat B."/>
            <person name="Grigoriev I.V."/>
            <person name="Yang Z.L."/>
            <person name="Xu J."/>
            <person name="Martin F.M."/>
        </authorList>
    </citation>
    <scope>NUCLEOTIDE SEQUENCE</scope>
    <source>
        <strain evidence="8">KKN 215</strain>
    </source>
</reference>
<comment type="subcellular location">
    <subcellularLocation>
        <location evidence="1">Nucleus</location>
    </subcellularLocation>
</comment>
<dbReference type="GO" id="GO:0000978">
    <property type="term" value="F:RNA polymerase II cis-regulatory region sequence-specific DNA binding"/>
    <property type="evidence" value="ECO:0007669"/>
    <property type="project" value="TreeGrafter"/>
</dbReference>
<gene>
    <name evidence="8" type="ORF">BXZ70DRAFT_1060569</name>
</gene>
<dbReference type="InterPro" id="IPR022042">
    <property type="entry name" value="snRNA-activating_su3"/>
</dbReference>
<dbReference type="GO" id="GO:0005634">
    <property type="term" value="C:nucleus"/>
    <property type="evidence" value="ECO:0007669"/>
    <property type="project" value="UniProtKB-SubCell"/>
</dbReference>